<feature type="transmembrane region" description="Helical" evidence="1">
    <location>
        <begin position="85"/>
        <end position="105"/>
    </location>
</feature>
<dbReference type="EMBL" id="JAFJMO010000008">
    <property type="protein sequence ID" value="KAJ8269490.1"/>
    <property type="molecule type" value="Genomic_DNA"/>
</dbReference>
<evidence type="ECO:0000256" key="1">
    <source>
        <dbReference type="SAM" id="Phobius"/>
    </source>
</evidence>
<comment type="caution">
    <text evidence="2">The sequence shown here is derived from an EMBL/GenBank/DDBJ whole genome shotgun (WGS) entry which is preliminary data.</text>
</comment>
<protein>
    <submittedName>
        <fullName evidence="2">Uncharacterized protein</fullName>
    </submittedName>
</protein>
<reference evidence="2" key="1">
    <citation type="journal article" date="2023" name="Science">
        <title>Genome structures resolve the early diversification of teleost fishes.</title>
        <authorList>
            <person name="Parey E."/>
            <person name="Louis A."/>
            <person name="Montfort J."/>
            <person name="Bouchez O."/>
            <person name="Roques C."/>
            <person name="Iampietro C."/>
            <person name="Lluch J."/>
            <person name="Castinel A."/>
            <person name="Donnadieu C."/>
            <person name="Desvignes T."/>
            <person name="Floi Bucao C."/>
            <person name="Jouanno E."/>
            <person name="Wen M."/>
            <person name="Mejri S."/>
            <person name="Dirks R."/>
            <person name="Jansen H."/>
            <person name="Henkel C."/>
            <person name="Chen W.J."/>
            <person name="Zahm M."/>
            <person name="Cabau C."/>
            <person name="Klopp C."/>
            <person name="Thompson A.W."/>
            <person name="Robinson-Rechavi M."/>
            <person name="Braasch I."/>
            <person name="Lecointre G."/>
            <person name="Bobe J."/>
            <person name="Postlethwait J.H."/>
            <person name="Berthelot C."/>
            <person name="Roest Crollius H."/>
            <person name="Guiguen Y."/>
        </authorList>
    </citation>
    <scope>NUCLEOTIDE SEQUENCE</scope>
    <source>
        <strain evidence="2">Concon-B</strain>
    </source>
</reference>
<name>A0A9Q1DHJ1_CONCO</name>
<dbReference type="AlphaFoldDB" id="A0A9Q1DHJ1"/>
<organism evidence="2 3">
    <name type="scientific">Conger conger</name>
    <name type="common">Conger eel</name>
    <name type="synonym">Muraena conger</name>
    <dbReference type="NCBI Taxonomy" id="82655"/>
    <lineage>
        <taxon>Eukaryota</taxon>
        <taxon>Metazoa</taxon>
        <taxon>Chordata</taxon>
        <taxon>Craniata</taxon>
        <taxon>Vertebrata</taxon>
        <taxon>Euteleostomi</taxon>
        <taxon>Actinopterygii</taxon>
        <taxon>Neopterygii</taxon>
        <taxon>Teleostei</taxon>
        <taxon>Anguilliformes</taxon>
        <taxon>Congridae</taxon>
        <taxon>Conger</taxon>
    </lineage>
</organism>
<proteinExistence type="predicted"/>
<evidence type="ECO:0000313" key="3">
    <source>
        <dbReference type="Proteomes" id="UP001152803"/>
    </source>
</evidence>
<keyword evidence="1" id="KW-1133">Transmembrane helix</keyword>
<keyword evidence="1" id="KW-0812">Transmembrane</keyword>
<feature type="transmembrane region" description="Helical" evidence="1">
    <location>
        <begin position="143"/>
        <end position="161"/>
    </location>
</feature>
<feature type="transmembrane region" description="Helical" evidence="1">
    <location>
        <begin position="50"/>
        <end position="73"/>
    </location>
</feature>
<accession>A0A9Q1DHJ1</accession>
<gene>
    <name evidence="2" type="ORF">COCON_G00120970</name>
</gene>
<keyword evidence="3" id="KW-1185">Reference proteome</keyword>
<keyword evidence="1" id="KW-0472">Membrane</keyword>
<evidence type="ECO:0000313" key="2">
    <source>
        <dbReference type="EMBL" id="KAJ8269490.1"/>
    </source>
</evidence>
<sequence length="174" mass="20628">MILLILFRFGVCWFFFYMCGKTFLLSEGRGHAHHGYQTHFSTCQYFSQNFPFDIYCEILGFVCMTANCLLWLHSQPCLNSSTTHICLNILQLSIFIHKICTFIALGQRPDLLRSPQFMVTPMLHESIPRKKHGHQWQVFNPPIMFGVNFCVYFNCWAQFYTKRKIMKHKHKIMT</sequence>
<dbReference type="Proteomes" id="UP001152803">
    <property type="component" value="Unassembled WGS sequence"/>
</dbReference>